<keyword evidence="10" id="KW-0472">Membrane</keyword>
<evidence type="ECO:0000256" key="8">
    <source>
        <dbReference type="ARBA" id="ARBA00023004"/>
    </source>
</evidence>
<evidence type="ECO:0000256" key="2">
    <source>
        <dbReference type="ARBA" id="ARBA00010617"/>
    </source>
</evidence>
<dbReference type="STRING" id="4540.A0A3L6PGU1"/>
<keyword evidence="4" id="KW-0812">Transmembrane</keyword>
<dbReference type="InterPro" id="IPR036396">
    <property type="entry name" value="Cyt_P450_sf"/>
</dbReference>
<dbReference type="PANTHER" id="PTHR24282">
    <property type="entry name" value="CYTOCHROME P450 FAMILY MEMBER"/>
    <property type="match status" value="1"/>
</dbReference>
<accession>A0A3L6PGU1</accession>
<proteinExistence type="inferred from homology"/>
<evidence type="ECO:0000256" key="10">
    <source>
        <dbReference type="ARBA" id="ARBA00023136"/>
    </source>
</evidence>
<keyword evidence="12" id="KW-1185">Reference proteome</keyword>
<keyword evidence="6" id="KW-1133">Transmembrane helix</keyword>
<sequence length="310" mass="33873">MRGGHLAGDAEPYRGCASCRARVRQQLPRGQDDLSAPIQEEQIELTILAMDKLHIPGYLFLPTRTNRRMEQIAAEIEVALRRIVPKREHALRNGEVTSDDLLGLLLESNMELQGRRRITTDDVIGECKLFYFAGKETTSVLLTWTMVVLARTRSGDHIGVAHVDDGGARHAPGVAGPGEGGGVASSAVPGRRSMVLYEVLRLNTPLTVLHRTTEAPMEPSGVRYPAGMVLPLPLLCVHHDRDVRGPDTGEFRPERFWRGCSGSPGTRRRSSRLAGSRAAHLRNPELGATGGQDGARAMILRCFVVELSPA</sequence>
<dbReference type="GO" id="GO:0016705">
    <property type="term" value="F:oxidoreductase activity, acting on paired donors, with incorporation or reduction of molecular oxygen"/>
    <property type="evidence" value="ECO:0007669"/>
    <property type="project" value="InterPro"/>
</dbReference>
<dbReference type="Gene3D" id="1.10.630.10">
    <property type="entry name" value="Cytochrome P450"/>
    <property type="match status" value="1"/>
</dbReference>
<evidence type="ECO:0000256" key="9">
    <source>
        <dbReference type="ARBA" id="ARBA00023033"/>
    </source>
</evidence>
<dbReference type="GO" id="GO:0006629">
    <property type="term" value="P:lipid metabolic process"/>
    <property type="evidence" value="ECO:0007669"/>
    <property type="project" value="UniProtKB-ARBA"/>
</dbReference>
<comment type="caution">
    <text evidence="11">The sequence shown here is derived from an EMBL/GenBank/DDBJ whole genome shotgun (WGS) entry which is preliminary data.</text>
</comment>
<dbReference type="PANTHER" id="PTHR24282:SF49">
    <property type="entry name" value="OS01G0628700 PROTEIN"/>
    <property type="match status" value="1"/>
</dbReference>
<evidence type="ECO:0000256" key="7">
    <source>
        <dbReference type="ARBA" id="ARBA00023002"/>
    </source>
</evidence>
<evidence type="ECO:0000313" key="11">
    <source>
        <dbReference type="EMBL" id="RLM55504.1"/>
    </source>
</evidence>
<dbReference type="InterPro" id="IPR001128">
    <property type="entry name" value="Cyt_P450"/>
</dbReference>
<dbReference type="AlphaFoldDB" id="A0A3L6PGU1"/>
<dbReference type="SUPFAM" id="SSF48264">
    <property type="entry name" value="Cytochrome P450"/>
    <property type="match status" value="1"/>
</dbReference>
<name>A0A3L6PGU1_PANMI</name>
<dbReference type="EMBL" id="PQIB02000018">
    <property type="protein sequence ID" value="RLM55504.1"/>
    <property type="molecule type" value="Genomic_DNA"/>
</dbReference>
<protein>
    <submittedName>
        <fullName evidence="11">Cytochrome P450 72A15-like</fullName>
    </submittedName>
</protein>
<comment type="subcellular location">
    <subcellularLocation>
        <location evidence="1">Membrane</location>
    </subcellularLocation>
</comment>
<dbReference type="Proteomes" id="UP000275267">
    <property type="component" value="Unassembled WGS sequence"/>
</dbReference>
<organism evidence="11 12">
    <name type="scientific">Panicum miliaceum</name>
    <name type="common">Proso millet</name>
    <name type="synonym">Broomcorn millet</name>
    <dbReference type="NCBI Taxonomy" id="4540"/>
    <lineage>
        <taxon>Eukaryota</taxon>
        <taxon>Viridiplantae</taxon>
        <taxon>Streptophyta</taxon>
        <taxon>Embryophyta</taxon>
        <taxon>Tracheophyta</taxon>
        <taxon>Spermatophyta</taxon>
        <taxon>Magnoliopsida</taxon>
        <taxon>Liliopsida</taxon>
        <taxon>Poales</taxon>
        <taxon>Poaceae</taxon>
        <taxon>PACMAD clade</taxon>
        <taxon>Panicoideae</taxon>
        <taxon>Panicodae</taxon>
        <taxon>Paniceae</taxon>
        <taxon>Panicinae</taxon>
        <taxon>Panicum</taxon>
        <taxon>Panicum sect. Panicum</taxon>
    </lineage>
</organism>
<keyword evidence="9" id="KW-0503">Monooxygenase</keyword>
<gene>
    <name evidence="11" type="ORF">C2845_PM10G09080</name>
</gene>
<comment type="similarity">
    <text evidence="2">Belongs to the cytochrome P450 family.</text>
</comment>
<keyword evidence="8" id="KW-0408">Iron</keyword>
<evidence type="ECO:0000256" key="3">
    <source>
        <dbReference type="ARBA" id="ARBA00022617"/>
    </source>
</evidence>
<keyword evidence="3" id="KW-0349">Heme</keyword>
<keyword evidence="7" id="KW-0560">Oxidoreductase</keyword>
<dbReference type="GO" id="GO:0020037">
    <property type="term" value="F:heme binding"/>
    <property type="evidence" value="ECO:0007669"/>
    <property type="project" value="InterPro"/>
</dbReference>
<dbReference type="OrthoDB" id="1470350at2759"/>
<keyword evidence="5" id="KW-0479">Metal-binding</keyword>
<dbReference type="GO" id="GO:0004497">
    <property type="term" value="F:monooxygenase activity"/>
    <property type="evidence" value="ECO:0007669"/>
    <property type="project" value="UniProtKB-KW"/>
</dbReference>
<dbReference type="InterPro" id="IPR050665">
    <property type="entry name" value="Cytochrome_P450_Monooxygen"/>
</dbReference>
<dbReference type="GO" id="GO:0005506">
    <property type="term" value="F:iron ion binding"/>
    <property type="evidence" value="ECO:0007669"/>
    <property type="project" value="InterPro"/>
</dbReference>
<reference evidence="12" key="1">
    <citation type="journal article" date="2019" name="Nat. Commun.">
        <title>The genome of broomcorn millet.</title>
        <authorList>
            <person name="Zou C."/>
            <person name="Miki D."/>
            <person name="Li D."/>
            <person name="Tang Q."/>
            <person name="Xiao L."/>
            <person name="Rajput S."/>
            <person name="Deng P."/>
            <person name="Jia W."/>
            <person name="Huang R."/>
            <person name="Zhang M."/>
            <person name="Sun Y."/>
            <person name="Hu J."/>
            <person name="Fu X."/>
            <person name="Schnable P.S."/>
            <person name="Li F."/>
            <person name="Zhang H."/>
            <person name="Feng B."/>
            <person name="Zhu X."/>
            <person name="Liu R."/>
            <person name="Schnable J.C."/>
            <person name="Zhu J.-K."/>
            <person name="Zhang H."/>
        </authorList>
    </citation>
    <scope>NUCLEOTIDE SEQUENCE [LARGE SCALE GENOMIC DNA]</scope>
</reference>
<evidence type="ECO:0000256" key="5">
    <source>
        <dbReference type="ARBA" id="ARBA00022723"/>
    </source>
</evidence>
<dbReference type="Pfam" id="PF00067">
    <property type="entry name" value="p450"/>
    <property type="match status" value="2"/>
</dbReference>
<dbReference type="Gene3D" id="1.20.120.990">
    <property type="entry name" value="Glycosyltransferase family 88, C-terminal domain"/>
    <property type="match status" value="1"/>
</dbReference>
<evidence type="ECO:0000256" key="4">
    <source>
        <dbReference type="ARBA" id="ARBA00022692"/>
    </source>
</evidence>
<dbReference type="GO" id="GO:0016020">
    <property type="term" value="C:membrane"/>
    <property type="evidence" value="ECO:0007669"/>
    <property type="project" value="UniProtKB-SubCell"/>
</dbReference>
<evidence type="ECO:0000256" key="6">
    <source>
        <dbReference type="ARBA" id="ARBA00022989"/>
    </source>
</evidence>
<evidence type="ECO:0000256" key="1">
    <source>
        <dbReference type="ARBA" id="ARBA00004370"/>
    </source>
</evidence>
<evidence type="ECO:0000313" key="12">
    <source>
        <dbReference type="Proteomes" id="UP000275267"/>
    </source>
</evidence>